<keyword evidence="5" id="KW-0418">Kinase</keyword>
<feature type="domain" description="PAS" evidence="8">
    <location>
        <begin position="144"/>
        <end position="217"/>
    </location>
</feature>
<keyword evidence="11" id="KW-1185">Reference proteome</keyword>
<dbReference type="InterPro" id="IPR000014">
    <property type="entry name" value="PAS"/>
</dbReference>
<comment type="catalytic activity">
    <reaction evidence="1">
        <text>ATP + protein L-histidine = ADP + protein N-phospho-L-histidine.</text>
        <dbReference type="EC" id="2.7.13.3"/>
    </reaction>
</comment>
<dbReference type="EC" id="2.7.13.3" evidence="2"/>
<evidence type="ECO:0000313" key="10">
    <source>
        <dbReference type="EMBL" id="TGL56846.1"/>
    </source>
</evidence>
<accession>A0A4Z1A1W1</accession>
<dbReference type="InterPro" id="IPR036097">
    <property type="entry name" value="HisK_dim/P_sf"/>
</dbReference>
<dbReference type="InterPro" id="IPR004358">
    <property type="entry name" value="Sig_transdc_His_kin-like_C"/>
</dbReference>
<dbReference type="Gene3D" id="3.30.565.10">
    <property type="entry name" value="Histidine kinase-like ATPase, C-terminal domain"/>
    <property type="match status" value="1"/>
</dbReference>
<dbReference type="CDD" id="cd00130">
    <property type="entry name" value="PAS"/>
    <property type="match status" value="2"/>
</dbReference>
<dbReference type="InterPro" id="IPR036890">
    <property type="entry name" value="HATPase_C_sf"/>
</dbReference>
<dbReference type="SMART" id="SM00091">
    <property type="entry name" value="PAS"/>
    <property type="match status" value="2"/>
</dbReference>
<evidence type="ECO:0000256" key="6">
    <source>
        <dbReference type="SAM" id="Coils"/>
    </source>
</evidence>
<dbReference type="InterPro" id="IPR035965">
    <property type="entry name" value="PAS-like_dom_sf"/>
</dbReference>
<evidence type="ECO:0000256" key="1">
    <source>
        <dbReference type="ARBA" id="ARBA00000085"/>
    </source>
</evidence>
<dbReference type="SMART" id="SM00387">
    <property type="entry name" value="HATPase_c"/>
    <property type="match status" value="1"/>
</dbReference>
<gene>
    <name evidence="10" type="ORF">EHQ62_17995</name>
</gene>
<dbReference type="SUPFAM" id="SSF55785">
    <property type="entry name" value="PYP-like sensor domain (PAS domain)"/>
    <property type="match status" value="2"/>
</dbReference>
<organism evidence="10 11">
    <name type="scientific">Leptospira jelokensis</name>
    <dbReference type="NCBI Taxonomy" id="2484931"/>
    <lineage>
        <taxon>Bacteria</taxon>
        <taxon>Pseudomonadati</taxon>
        <taxon>Spirochaetota</taxon>
        <taxon>Spirochaetia</taxon>
        <taxon>Leptospirales</taxon>
        <taxon>Leptospiraceae</taxon>
        <taxon>Leptospira</taxon>
    </lineage>
</organism>
<evidence type="ECO:0000256" key="2">
    <source>
        <dbReference type="ARBA" id="ARBA00012438"/>
    </source>
</evidence>
<dbReference type="InterPro" id="IPR000700">
    <property type="entry name" value="PAS-assoc_C"/>
</dbReference>
<evidence type="ECO:0000313" key="11">
    <source>
        <dbReference type="Proteomes" id="UP000297567"/>
    </source>
</evidence>
<dbReference type="SUPFAM" id="SSF47384">
    <property type="entry name" value="Homodimeric domain of signal transducing histidine kinase"/>
    <property type="match status" value="1"/>
</dbReference>
<evidence type="ECO:0000259" key="9">
    <source>
        <dbReference type="PROSITE" id="PS50113"/>
    </source>
</evidence>
<proteinExistence type="predicted"/>
<dbReference type="Proteomes" id="UP000297567">
    <property type="component" value="Unassembled WGS sequence"/>
</dbReference>
<evidence type="ECO:0000256" key="4">
    <source>
        <dbReference type="ARBA" id="ARBA00022679"/>
    </source>
</evidence>
<dbReference type="InterPro" id="IPR013655">
    <property type="entry name" value="PAS_fold_3"/>
</dbReference>
<name>A0A4Z1A1W1_9LEPT</name>
<dbReference type="PROSITE" id="PS50113">
    <property type="entry name" value="PAC"/>
    <property type="match status" value="1"/>
</dbReference>
<dbReference type="SMART" id="SM00086">
    <property type="entry name" value="PAC"/>
    <property type="match status" value="2"/>
</dbReference>
<comment type="caution">
    <text evidence="10">The sequence shown here is derived from an EMBL/GenBank/DDBJ whole genome shotgun (WGS) entry which is preliminary data.</text>
</comment>
<sequence>MDIQFICIKNLCVGLADSEILELLTTISRELVCLHETDGTYLYVSPNAKSIIGYDPTELLGKNPYDFFHPDDRRLIFERAHQPLLRGANNISPTFRFLHKNGNYIWLQSDNRLITHPSTNQQYLHTSSRDISEKIESDANLALSERKFKTLFKDSPIGLVLSSKQGYIDEVNESFAKFLGYETFELLGKHFSEISSIGELEENLRYRDSVQKGMIDHYSIEKQYLHKQGHLVWAYITVTVLRNDDGQPIYYLAQILDIDERKKTETLLLENNEHLKATKNSLLIQNKQLQSYNQIISHHLRAPVSNLRSLVDLLKVTDSLEERRELQDHLEEVTENLETVLSELITTLKIQNLENYHPEWIPLPEIISKVCKLMEGELYKRKVQIESNLSNEDRIFASKDYLETLLIQLFSNSLQFADPTRELRIVIESFSVGRETSLSFSDNGTGIDLSRYGDQIFQMKKTFHRHMSGKGLGLFLMKYMMESMGGRVEVTSRPDEGATFLLHFPNAGNKT</sequence>
<dbReference type="EMBL" id="RQGH01000040">
    <property type="protein sequence ID" value="TGL56846.1"/>
    <property type="molecule type" value="Genomic_DNA"/>
</dbReference>
<keyword evidence="4" id="KW-0808">Transferase</keyword>
<feature type="domain" description="PAC" evidence="9">
    <location>
        <begin position="218"/>
        <end position="270"/>
    </location>
</feature>
<feature type="domain" description="Histidine kinase" evidence="7">
    <location>
        <begin position="295"/>
        <end position="508"/>
    </location>
</feature>
<dbReference type="Pfam" id="PF08447">
    <property type="entry name" value="PAS_3"/>
    <property type="match status" value="1"/>
</dbReference>
<reference evidence="10" key="1">
    <citation type="journal article" date="2019" name="PLoS Negl. Trop. Dis.">
        <title>Revisiting the worldwide diversity of Leptospira species in the environment.</title>
        <authorList>
            <person name="Vincent A.T."/>
            <person name="Schiettekatte O."/>
            <person name="Bourhy P."/>
            <person name="Veyrier F.J."/>
            <person name="Picardeau M."/>
        </authorList>
    </citation>
    <scope>NUCLEOTIDE SEQUENCE [LARGE SCALE GENOMIC DNA]</scope>
    <source>
        <strain evidence="10">201702451</strain>
    </source>
</reference>
<dbReference type="PROSITE" id="PS50109">
    <property type="entry name" value="HIS_KIN"/>
    <property type="match status" value="1"/>
</dbReference>
<protein>
    <recommendedName>
        <fullName evidence="2">histidine kinase</fullName>
        <ecNumber evidence="2">2.7.13.3</ecNumber>
    </recommendedName>
</protein>
<dbReference type="PRINTS" id="PR00344">
    <property type="entry name" value="BCTRLSENSOR"/>
</dbReference>
<dbReference type="InterPro" id="IPR052162">
    <property type="entry name" value="Sensor_kinase/Photoreceptor"/>
</dbReference>
<dbReference type="InterPro" id="IPR005467">
    <property type="entry name" value="His_kinase_dom"/>
</dbReference>
<evidence type="ECO:0000259" key="8">
    <source>
        <dbReference type="PROSITE" id="PS50112"/>
    </source>
</evidence>
<keyword evidence="3" id="KW-0597">Phosphoprotein</keyword>
<dbReference type="PANTHER" id="PTHR43304">
    <property type="entry name" value="PHYTOCHROME-LIKE PROTEIN CPH1"/>
    <property type="match status" value="1"/>
</dbReference>
<keyword evidence="6" id="KW-0175">Coiled coil</keyword>
<feature type="domain" description="PAS" evidence="8">
    <location>
        <begin position="36"/>
        <end position="87"/>
    </location>
</feature>
<dbReference type="InterPro" id="IPR003594">
    <property type="entry name" value="HATPase_dom"/>
</dbReference>
<feature type="coiled-coil region" evidence="6">
    <location>
        <begin position="316"/>
        <end position="343"/>
    </location>
</feature>
<dbReference type="Pfam" id="PF02518">
    <property type="entry name" value="HATPase_c"/>
    <property type="match status" value="1"/>
</dbReference>
<dbReference type="Gene3D" id="3.30.450.20">
    <property type="entry name" value="PAS domain"/>
    <property type="match status" value="2"/>
</dbReference>
<evidence type="ECO:0000259" key="7">
    <source>
        <dbReference type="PROSITE" id="PS50109"/>
    </source>
</evidence>
<dbReference type="NCBIfam" id="TIGR00229">
    <property type="entry name" value="sensory_box"/>
    <property type="match status" value="2"/>
</dbReference>
<dbReference type="AlphaFoldDB" id="A0A4Z1A1W1"/>
<dbReference type="PANTHER" id="PTHR43304:SF1">
    <property type="entry name" value="PAC DOMAIN-CONTAINING PROTEIN"/>
    <property type="match status" value="1"/>
</dbReference>
<evidence type="ECO:0000256" key="5">
    <source>
        <dbReference type="ARBA" id="ARBA00022777"/>
    </source>
</evidence>
<evidence type="ECO:0000256" key="3">
    <source>
        <dbReference type="ARBA" id="ARBA00022553"/>
    </source>
</evidence>
<dbReference type="GO" id="GO:0000155">
    <property type="term" value="F:phosphorelay sensor kinase activity"/>
    <property type="evidence" value="ECO:0007669"/>
    <property type="project" value="InterPro"/>
</dbReference>
<dbReference type="SUPFAM" id="SSF55874">
    <property type="entry name" value="ATPase domain of HSP90 chaperone/DNA topoisomerase II/histidine kinase"/>
    <property type="match status" value="1"/>
</dbReference>
<dbReference type="InterPro" id="IPR001610">
    <property type="entry name" value="PAC"/>
</dbReference>
<dbReference type="PROSITE" id="PS50112">
    <property type="entry name" value="PAS"/>
    <property type="match status" value="2"/>
</dbReference>
<dbReference type="Pfam" id="PF13426">
    <property type="entry name" value="PAS_9"/>
    <property type="match status" value="1"/>
</dbReference>